<evidence type="ECO:0000256" key="1">
    <source>
        <dbReference type="SAM" id="Phobius"/>
    </source>
</evidence>
<evidence type="ECO:0000313" key="3">
    <source>
        <dbReference type="Proteomes" id="UP000652013"/>
    </source>
</evidence>
<dbReference type="PANTHER" id="PTHR31272">
    <property type="entry name" value="CYTOCHROME C-TYPE BIOGENESIS PROTEIN HI_1454-RELATED"/>
    <property type="match status" value="1"/>
</dbReference>
<feature type="transmembrane region" description="Helical" evidence="1">
    <location>
        <begin position="189"/>
        <end position="210"/>
    </location>
</feature>
<gene>
    <name evidence="2" type="ORF">Sya03_59900</name>
</gene>
<feature type="transmembrane region" description="Helical" evidence="1">
    <location>
        <begin position="144"/>
        <end position="177"/>
    </location>
</feature>
<dbReference type="EMBL" id="BOOY01000043">
    <property type="protein sequence ID" value="GIJ06638.1"/>
    <property type="molecule type" value="Genomic_DNA"/>
</dbReference>
<keyword evidence="1" id="KW-0812">Transmembrane</keyword>
<protein>
    <submittedName>
        <fullName evidence="2">Cytochrome C biogenesis protein</fullName>
    </submittedName>
</protein>
<organism evidence="2 3">
    <name type="scientific">Spirilliplanes yamanashiensis</name>
    <dbReference type="NCBI Taxonomy" id="42233"/>
    <lineage>
        <taxon>Bacteria</taxon>
        <taxon>Bacillati</taxon>
        <taxon>Actinomycetota</taxon>
        <taxon>Actinomycetes</taxon>
        <taxon>Micromonosporales</taxon>
        <taxon>Micromonosporaceae</taxon>
        <taxon>Spirilliplanes</taxon>
    </lineage>
</organism>
<evidence type="ECO:0000313" key="2">
    <source>
        <dbReference type="EMBL" id="GIJ06638.1"/>
    </source>
</evidence>
<feature type="transmembrane region" description="Helical" evidence="1">
    <location>
        <begin position="6"/>
        <end position="30"/>
    </location>
</feature>
<reference evidence="2" key="1">
    <citation type="submission" date="2021-01" db="EMBL/GenBank/DDBJ databases">
        <title>Whole genome shotgun sequence of Spirilliplanes yamanashiensis NBRC 15828.</title>
        <authorList>
            <person name="Komaki H."/>
            <person name="Tamura T."/>
        </authorList>
    </citation>
    <scope>NUCLEOTIDE SEQUENCE</scope>
    <source>
        <strain evidence="2">NBRC 15828</strain>
    </source>
</reference>
<sequence length="261" mass="25832">MGEAFAGVAVSGPMIGGIAVAALAGLVSFFSPCMLPLVPGYLSYVTGITGAGMGPGARAAAPGATVVRTERSRALAGTALFVCGFTAVFVLISSAFGALGRALLVHARAIEIGAGLLTIALGVAFLGFLPGLAGTLRLSWLPRAGLAGAPLLGAVFALSWTPCLSPTLTAVLGLAAVNASAGRGAVLAAAYSLGLGLPFLGFAAGYGFLLRTAAFIRNRGPLITRIGGALLIAVGLALVSGGWTLFVNWLRATIGPGQIGI</sequence>
<comment type="caution">
    <text evidence="2">The sequence shown here is derived from an EMBL/GenBank/DDBJ whole genome shotgun (WGS) entry which is preliminary data.</text>
</comment>
<keyword evidence="3" id="KW-1185">Reference proteome</keyword>
<feature type="transmembrane region" description="Helical" evidence="1">
    <location>
        <begin position="78"/>
        <end position="100"/>
    </location>
</feature>
<dbReference type="Proteomes" id="UP000652013">
    <property type="component" value="Unassembled WGS sequence"/>
</dbReference>
<dbReference type="AlphaFoldDB" id="A0A8J3YFC2"/>
<keyword evidence="1" id="KW-1133">Transmembrane helix</keyword>
<feature type="transmembrane region" description="Helical" evidence="1">
    <location>
        <begin position="112"/>
        <end position="132"/>
    </location>
</feature>
<name>A0A8J3YFC2_9ACTN</name>
<feature type="transmembrane region" description="Helical" evidence="1">
    <location>
        <begin position="222"/>
        <end position="246"/>
    </location>
</feature>
<dbReference type="RefSeq" id="WP_203941797.1">
    <property type="nucleotide sequence ID" value="NZ_BAAAGJ010000001.1"/>
</dbReference>
<dbReference type="InterPro" id="IPR051790">
    <property type="entry name" value="Cytochrome_c-biogenesis_DsbD"/>
</dbReference>
<dbReference type="PANTHER" id="PTHR31272:SF4">
    <property type="entry name" value="CYTOCHROME C-TYPE BIOGENESIS PROTEIN HI_1454-RELATED"/>
    <property type="match status" value="1"/>
</dbReference>
<accession>A0A8J3YFC2</accession>
<proteinExistence type="predicted"/>
<keyword evidence="1" id="KW-0472">Membrane</keyword>